<comment type="subcellular location">
    <subcellularLocation>
        <location evidence="1">Cell membrane</location>
        <topology evidence="1">Multi-pass membrane protein</topology>
    </subcellularLocation>
</comment>
<evidence type="ECO:0000256" key="6">
    <source>
        <dbReference type="ARBA" id="ARBA00023136"/>
    </source>
</evidence>
<dbReference type="GO" id="GO:0043005">
    <property type="term" value="C:neuron projection"/>
    <property type="evidence" value="ECO:0007669"/>
    <property type="project" value="TreeGrafter"/>
</dbReference>
<dbReference type="GO" id="GO:0005886">
    <property type="term" value="C:plasma membrane"/>
    <property type="evidence" value="ECO:0007669"/>
    <property type="project" value="UniProtKB-SubCell"/>
</dbReference>
<dbReference type="Pfam" id="PF00001">
    <property type="entry name" value="7tm_1"/>
    <property type="match status" value="1"/>
</dbReference>
<dbReference type="GO" id="GO:0042277">
    <property type="term" value="F:peptide binding"/>
    <property type="evidence" value="ECO:0007669"/>
    <property type="project" value="TreeGrafter"/>
</dbReference>
<keyword evidence="2" id="KW-1003">Cell membrane</keyword>
<keyword evidence="3 10" id="KW-0812">Transmembrane</keyword>
<proteinExistence type="predicted"/>
<evidence type="ECO:0000313" key="12">
    <source>
        <dbReference type="EMBL" id="GMR61047.1"/>
    </source>
</evidence>
<dbReference type="PANTHER" id="PTHR24229:SF84">
    <property type="entry name" value="G-PROTEIN COUPLED RECEPTORS FAMILY 1 PROFILE DOMAIN-CONTAINING PROTEIN"/>
    <property type="match status" value="1"/>
</dbReference>
<evidence type="ECO:0000259" key="11">
    <source>
        <dbReference type="PROSITE" id="PS50262"/>
    </source>
</evidence>
<keyword evidence="13" id="KW-1185">Reference proteome</keyword>
<feature type="transmembrane region" description="Helical" evidence="10">
    <location>
        <begin position="149"/>
        <end position="170"/>
    </location>
</feature>
<dbReference type="PROSITE" id="PS50262">
    <property type="entry name" value="G_PROTEIN_RECEP_F1_2"/>
    <property type="match status" value="1"/>
</dbReference>
<keyword evidence="5" id="KW-0297">G-protein coupled receptor</keyword>
<dbReference type="PRINTS" id="PR00237">
    <property type="entry name" value="GPCRRHODOPSN"/>
</dbReference>
<sequence>MNVPVETFLSRLEDLDGWLLMIIGLYSGLALTGLLGNLWVMLTVSSQLAGCACPSSHRGSTLKHTVQSSAYIYLLLLSIVDLISFVSVPLLVTDIIENKWPFSNTLCKLLFFCEGMNKTLSPLVLTALSIDRYIAVCQPTLLWMRQTRFALVAIVGCVIISLFFITPVTIEANILRMQNQKGGEVDKCTIDIPLGDTFDLIHALCCYFIPLVLICSVYVAILRKLYRHTRMSTVGRKTSISLSRVVRCSVMVVAFYFICWTPYWTMRFFEFIQPASESYMDEEVFDQPPTDRTAPLTLNLSAAISAVLPSANVTGSAVPGERGERGAQPEIEALFSESRIFFMYLLHSLPYAQSAFNWLFYAFLNRNLRNSGSKGRNSHTARSTVPTSTLFENPMSSNVTPLWKNIQHMGSQLRTATADTSQLLLRRSPFRSRSRVQSRSSTYLGGDSNHLCVSLLDVGDGHLHHQQRRSTLLIPRMEPSLVGLVTVQKCVSFNDLPRNSDPFSSPVKECAPVVLTPTSSDATTTSPLASEKGIVESNSVEWL</sequence>
<feature type="transmembrane region" description="Helical" evidence="10">
    <location>
        <begin position="242"/>
        <end position="263"/>
    </location>
</feature>
<dbReference type="PANTHER" id="PTHR24229">
    <property type="entry name" value="NEUROPEPTIDES RECEPTOR"/>
    <property type="match status" value="1"/>
</dbReference>
<dbReference type="InterPro" id="IPR017452">
    <property type="entry name" value="GPCR_Rhodpsn_7TM"/>
</dbReference>
<dbReference type="Proteomes" id="UP001328107">
    <property type="component" value="Unassembled WGS sequence"/>
</dbReference>
<evidence type="ECO:0000256" key="1">
    <source>
        <dbReference type="ARBA" id="ARBA00004651"/>
    </source>
</evidence>
<evidence type="ECO:0000256" key="9">
    <source>
        <dbReference type="SAM" id="MobiDB-lite"/>
    </source>
</evidence>
<evidence type="ECO:0000256" key="3">
    <source>
        <dbReference type="ARBA" id="ARBA00022692"/>
    </source>
</evidence>
<keyword evidence="6 10" id="KW-0472">Membrane</keyword>
<keyword evidence="7" id="KW-0675">Receptor</keyword>
<dbReference type="CDD" id="cd00637">
    <property type="entry name" value="7tm_classA_rhodopsin-like"/>
    <property type="match status" value="1"/>
</dbReference>
<accession>A0AAN5ICE7</accession>
<evidence type="ECO:0000256" key="8">
    <source>
        <dbReference type="ARBA" id="ARBA00023224"/>
    </source>
</evidence>
<dbReference type="EMBL" id="BTRK01000006">
    <property type="protein sequence ID" value="GMR61047.1"/>
    <property type="molecule type" value="Genomic_DNA"/>
</dbReference>
<evidence type="ECO:0000313" key="13">
    <source>
        <dbReference type="Proteomes" id="UP001328107"/>
    </source>
</evidence>
<name>A0AAN5ICE7_9BILA</name>
<feature type="transmembrane region" description="Helical" evidence="10">
    <location>
        <begin position="70"/>
        <end position="92"/>
    </location>
</feature>
<dbReference type="InterPro" id="IPR000276">
    <property type="entry name" value="GPCR_Rhodpsn"/>
</dbReference>
<comment type="caution">
    <text evidence="12">The sequence shown here is derived from an EMBL/GenBank/DDBJ whole genome shotgun (WGS) entry which is preliminary data.</text>
</comment>
<organism evidence="12 13">
    <name type="scientific">Pristionchus mayeri</name>
    <dbReference type="NCBI Taxonomy" id="1317129"/>
    <lineage>
        <taxon>Eukaryota</taxon>
        <taxon>Metazoa</taxon>
        <taxon>Ecdysozoa</taxon>
        <taxon>Nematoda</taxon>
        <taxon>Chromadorea</taxon>
        <taxon>Rhabditida</taxon>
        <taxon>Rhabditina</taxon>
        <taxon>Diplogasteromorpha</taxon>
        <taxon>Diplogasteroidea</taxon>
        <taxon>Neodiplogasteridae</taxon>
        <taxon>Pristionchus</taxon>
    </lineage>
</organism>
<evidence type="ECO:0000256" key="2">
    <source>
        <dbReference type="ARBA" id="ARBA00022475"/>
    </source>
</evidence>
<dbReference type="GO" id="GO:0004930">
    <property type="term" value="F:G protein-coupled receptor activity"/>
    <property type="evidence" value="ECO:0007669"/>
    <property type="project" value="UniProtKB-KW"/>
</dbReference>
<protein>
    <recommendedName>
        <fullName evidence="11">G-protein coupled receptors family 1 profile domain-containing protein</fullName>
    </recommendedName>
</protein>
<evidence type="ECO:0000256" key="10">
    <source>
        <dbReference type="SAM" id="Phobius"/>
    </source>
</evidence>
<feature type="transmembrane region" description="Helical" evidence="10">
    <location>
        <begin position="18"/>
        <end position="40"/>
    </location>
</feature>
<evidence type="ECO:0000256" key="7">
    <source>
        <dbReference type="ARBA" id="ARBA00023170"/>
    </source>
</evidence>
<reference evidence="13" key="1">
    <citation type="submission" date="2022-10" db="EMBL/GenBank/DDBJ databases">
        <title>Genome assembly of Pristionchus species.</title>
        <authorList>
            <person name="Yoshida K."/>
            <person name="Sommer R.J."/>
        </authorList>
    </citation>
    <scope>NUCLEOTIDE SEQUENCE [LARGE SCALE GENOMIC DNA]</scope>
    <source>
        <strain evidence="13">RS5460</strain>
    </source>
</reference>
<gene>
    <name evidence="12" type="ORF">PMAYCL1PPCAC_31242</name>
</gene>
<keyword evidence="4 10" id="KW-1133">Transmembrane helix</keyword>
<feature type="domain" description="G-protein coupled receptors family 1 profile" evidence="11">
    <location>
        <begin position="36"/>
        <end position="361"/>
    </location>
</feature>
<dbReference type="AlphaFoldDB" id="A0AAN5ICE7"/>
<evidence type="ECO:0000256" key="4">
    <source>
        <dbReference type="ARBA" id="ARBA00022989"/>
    </source>
</evidence>
<dbReference type="SUPFAM" id="SSF81321">
    <property type="entry name" value="Family A G protein-coupled receptor-like"/>
    <property type="match status" value="1"/>
</dbReference>
<evidence type="ECO:0000256" key="5">
    <source>
        <dbReference type="ARBA" id="ARBA00023040"/>
    </source>
</evidence>
<dbReference type="Gene3D" id="1.20.1070.10">
    <property type="entry name" value="Rhodopsin 7-helix transmembrane proteins"/>
    <property type="match status" value="1"/>
</dbReference>
<feature type="transmembrane region" description="Helical" evidence="10">
    <location>
        <begin position="200"/>
        <end position="221"/>
    </location>
</feature>
<keyword evidence="8" id="KW-0807">Transducer</keyword>
<feature type="region of interest" description="Disordered" evidence="9">
    <location>
        <begin position="372"/>
        <end position="391"/>
    </location>
</feature>